<name>A0A2U1NRZ0_ARTAN</name>
<evidence type="ECO:0000313" key="5">
    <source>
        <dbReference type="Proteomes" id="UP000245207"/>
    </source>
</evidence>
<organism evidence="4 5">
    <name type="scientific">Artemisia annua</name>
    <name type="common">Sweet wormwood</name>
    <dbReference type="NCBI Taxonomy" id="35608"/>
    <lineage>
        <taxon>Eukaryota</taxon>
        <taxon>Viridiplantae</taxon>
        <taxon>Streptophyta</taxon>
        <taxon>Embryophyta</taxon>
        <taxon>Tracheophyta</taxon>
        <taxon>Spermatophyta</taxon>
        <taxon>Magnoliopsida</taxon>
        <taxon>eudicotyledons</taxon>
        <taxon>Gunneridae</taxon>
        <taxon>Pentapetalae</taxon>
        <taxon>asterids</taxon>
        <taxon>campanulids</taxon>
        <taxon>Asterales</taxon>
        <taxon>Asteraceae</taxon>
        <taxon>Asteroideae</taxon>
        <taxon>Anthemideae</taxon>
        <taxon>Artemisiinae</taxon>
        <taxon>Artemisia</taxon>
    </lineage>
</organism>
<evidence type="ECO:0000259" key="3">
    <source>
        <dbReference type="Pfam" id="PF04504"/>
    </source>
</evidence>
<proteinExistence type="inferred from homology"/>
<dbReference type="Proteomes" id="UP000245207">
    <property type="component" value="Unassembled WGS sequence"/>
</dbReference>
<dbReference type="EMBL" id="PKPP01002285">
    <property type="protein sequence ID" value="PWA76289.1"/>
    <property type="molecule type" value="Genomic_DNA"/>
</dbReference>
<dbReference type="AlphaFoldDB" id="A0A2U1NRZ0"/>
<dbReference type="InterPro" id="IPR053932">
    <property type="entry name" value="GeBP-like_DBD"/>
</dbReference>
<evidence type="ECO:0000256" key="2">
    <source>
        <dbReference type="SAM" id="MobiDB-lite"/>
    </source>
</evidence>
<feature type="domain" description="Glabrous enhancer-binding protein-like DBD" evidence="3">
    <location>
        <begin position="113"/>
        <end position="208"/>
    </location>
</feature>
<protein>
    <recommendedName>
        <fullName evidence="3">Glabrous enhancer-binding protein-like DBD domain-containing protein</fullName>
    </recommendedName>
</protein>
<dbReference type="OrthoDB" id="661680at2759"/>
<dbReference type="STRING" id="35608.A0A2U1NRZ0"/>
<dbReference type="PANTHER" id="PTHR31662:SF33">
    <property type="entry name" value="DNA-BINDING STOREKEEPER PROTEIN TRANSCRIPTIONAL REGULATOR-LIKE PROTEIN"/>
    <property type="match status" value="1"/>
</dbReference>
<sequence>MSYVSVCDLVISFFGSNGSRSDSLFLDWSLSVNKCAIRASFMLTVLDEAPVKEVEKPRSKNQSASPAVGKRPAAEIGGGDVKRVRKETVVAVAAPDSINGGGAADRKDPKQLFARLWSEENEIELIEGMLNYVNEIKKDPIAEINDFHEFVKNDVHVDVTTSQMLNKVKRLRKKFENNYAKFEKSGKVRTFSNPHEKRMYDLSQNLWGSEGNNNVAKPSKKINVTSKVNKGKKSGLGNGNVNMEFEVEPKMVQPVRSWRGPEQLGSMGLMVTDEGIMSKGLELLTGAKKVEMEEKWKELKVQELEHFVRKVELLKEQAEVVLDAVTRSGAN</sequence>
<gene>
    <name evidence="4" type="ORF">CTI12_AA233850</name>
</gene>
<dbReference type="GO" id="GO:0006355">
    <property type="term" value="P:regulation of DNA-templated transcription"/>
    <property type="evidence" value="ECO:0007669"/>
    <property type="project" value="InterPro"/>
</dbReference>
<dbReference type="Pfam" id="PF04504">
    <property type="entry name" value="GeBP-like_DBD"/>
    <property type="match status" value="1"/>
</dbReference>
<accession>A0A2U1NRZ0</accession>
<dbReference type="GO" id="GO:0005634">
    <property type="term" value="C:nucleus"/>
    <property type="evidence" value="ECO:0007669"/>
    <property type="project" value="TreeGrafter"/>
</dbReference>
<evidence type="ECO:0000256" key="1">
    <source>
        <dbReference type="ARBA" id="ARBA00010820"/>
    </source>
</evidence>
<reference evidence="4 5" key="1">
    <citation type="journal article" date="2018" name="Mol. Plant">
        <title>The genome of Artemisia annua provides insight into the evolution of Asteraceae family and artemisinin biosynthesis.</title>
        <authorList>
            <person name="Shen Q."/>
            <person name="Zhang L."/>
            <person name="Liao Z."/>
            <person name="Wang S."/>
            <person name="Yan T."/>
            <person name="Shi P."/>
            <person name="Liu M."/>
            <person name="Fu X."/>
            <person name="Pan Q."/>
            <person name="Wang Y."/>
            <person name="Lv Z."/>
            <person name="Lu X."/>
            <person name="Zhang F."/>
            <person name="Jiang W."/>
            <person name="Ma Y."/>
            <person name="Chen M."/>
            <person name="Hao X."/>
            <person name="Li L."/>
            <person name="Tang Y."/>
            <person name="Lv G."/>
            <person name="Zhou Y."/>
            <person name="Sun X."/>
            <person name="Brodelius P.E."/>
            <person name="Rose J.K.C."/>
            <person name="Tang K."/>
        </authorList>
    </citation>
    <scope>NUCLEOTIDE SEQUENCE [LARGE SCALE GENOMIC DNA]</scope>
    <source>
        <strain evidence="5">cv. Huhao1</strain>
        <tissue evidence="4">Leaf</tissue>
    </source>
</reference>
<evidence type="ECO:0000313" key="4">
    <source>
        <dbReference type="EMBL" id="PWA76289.1"/>
    </source>
</evidence>
<comment type="caution">
    <text evidence="4">The sequence shown here is derived from an EMBL/GenBank/DDBJ whole genome shotgun (WGS) entry which is preliminary data.</text>
</comment>
<feature type="region of interest" description="Disordered" evidence="2">
    <location>
        <begin position="54"/>
        <end position="76"/>
    </location>
</feature>
<dbReference type="PANTHER" id="PTHR31662">
    <property type="entry name" value="BNAANNG10740D PROTEIN-RELATED"/>
    <property type="match status" value="1"/>
</dbReference>
<keyword evidence="5" id="KW-1185">Reference proteome</keyword>
<comment type="similarity">
    <text evidence="1">Belongs to the GeBP family.</text>
</comment>
<dbReference type="InterPro" id="IPR007592">
    <property type="entry name" value="GEBP"/>
</dbReference>